<gene>
    <name evidence="2" type="ORF">ACFSYH_08700</name>
</gene>
<evidence type="ECO:0000256" key="1">
    <source>
        <dbReference type="SAM" id="Phobius"/>
    </source>
</evidence>
<keyword evidence="1" id="KW-0472">Membrane</keyword>
<evidence type="ECO:0000313" key="2">
    <source>
        <dbReference type="EMBL" id="MFD2840647.1"/>
    </source>
</evidence>
<evidence type="ECO:0000313" key="3">
    <source>
        <dbReference type="Proteomes" id="UP001597391"/>
    </source>
</evidence>
<reference evidence="3" key="1">
    <citation type="journal article" date="2019" name="Int. J. Syst. Evol. Microbiol.">
        <title>The Global Catalogue of Microorganisms (GCM) 10K type strain sequencing project: providing services to taxonomists for standard genome sequencing and annotation.</title>
        <authorList>
            <consortium name="The Broad Institute Genomics Platform"/>
            <consortium name="The Broad Institute Genome Sequencing Center for Infectious Disease"/>
            <person name="Wu L."/>
            <person name="Ma J."/>
        </authorList>
    </citation>
    <scope>NUCLEOTIDE SEQUENCE [LARGE SCALE GENOMIC DNA]</scope>
    <source>
        <strain evidence="3">KCTC 33576</strain>
    </source>
</reference>
<proteinExistence type="predicted"/>
<keyword evidence="1" id="KW-0812">Transmembrane</keyword>
<organism evidence="2 3">
    <name type="scientific">Populibacterium corticicola</name>
    <dbReference type="NCBI Taxonomy" id="1812826"/>
    <lineage>
        <taxon>Bacteria</taxon>
        <taxon>Bacillati</taxon>
        <taxon>Actinomycetota</taxon>
        <taxon>Actinomycetes</taxon>
        <taxon>Micrococcales</taxon>
        <taxon>Jonesiaceae</taxon>
        <taxon>Populibacterium</taxon>
    </lineage>
</organism>
<evidence type="ECO:0008006" key="4">
    <source>
        <dbReference type="Google" id="ProtNLM"/>
    </source>
</evidence>
<protein>
    <recommendedName>
        <fullName evidence="4">DUF4179 domain-containing protein</fullName>
    </recommendedName>
</protein>
<name>A0ABW5XFL7_9MICO</name>
<keyword evidence="1" id="KW-1133">Transmembrane helix</keyword>
<accession>A0ABW5XFL7</accession>
<keyword evidence="3" id="KW-1185">Reference proteome</keyword>
<feature type="transmembrane region" description="Helical" evidence="1">
    <location>
        <begin position="61"/>
        <end position="84"/>
    </location>
</feature>
<sequence length="339" mass="37156">MDEFASLRKLRSEVPQKPLEALAPAFAPLSTAMAAAERTLEREAERATSRSRLRDRLTKPLIGWSTAAAAFAVTLGVVAAQVLAPAPSAIAAEVLRQAAENSIKYSDLDVAKGQYLKIHTVVRVLEEQPKISDSNRTQEIPVKREFDLSNLYIPFDLNDVWVWDQAALDVGTEDYQPAELVLGVRGDFYADDPRTDPRPDPSMGNISLDQLEGMPTTDGNAAYNYVSSLYEGGHLSHTEDTFERIREYLNIGSATAEQRAALYEALALVPGIESTGSFTLEDGRGAVGFSRTEHGRNDQTTQILIDPSSGEFLGERHLSGDGQVNYEHIKTYEVVDSAP</sequence>
<dbReference type="Proteomes" id="UP001597391">
    <property type="component" value="Unassembled WGS sequence"/>
</dbReference>
<dbReference type="RefSeq" id="WP_377466521.1">
    <property type="nucleotide sequence ID" value="NZ_JBHUOP010000003.1"/>
</dbReference>
<comment type="caution">
    <text evidence="2">The sequence shown here is derived from an EMBL/GenBank/DDBJ whole genome shotgun (WGS) entry which is preliminary data.</text>
</comment>
<dbReference type="EMBL" id="JBHUOP010000003">
    <property type="protein sequence ID" value="MFD2840647.1"/>
    <property type="molecule type" value="Genomic_DNA"/>
</dbReference>